<reference evidence="1 2" key="1">
    <citation type="submission" date="2023-10" db="EMBL/GenBank/DDBJ databases">
        <title>Rubellicoccus peritrichatus gen. nov., sp. nov., isolated from an algae of coral reef tank.</title>
        <authorList>
            <person name="Luo J."/>
        </authorList>
    </citation>
    <scope>NUCLEOTIDE SEQUENCE [LARGE SCALE GENOMIC DNA]</scope>
    <source>
        <strain evidence="1 2">CR14</strain>
    </source>
</reference>
<dbReference type="Proteomes" id="UP001304300">
    <property type="component" value="Chromosome"/>
</dbReference>
<dbReference type="EMBL" id="CP136920">
    <property type="protein sequence ID" value="WOO42549.1"/>
    <property type="molecule type" value="Genomic_DNA"/>
</dbReference>
<evidence type="ECO:0000313" key="1">
    <source>
        <dbReference type="EMBL" id="WOO42549.1"/>
    </source>
</evidence>
<sequence length="176" mass="20262">MDESPNICPYLPNADPGMDWRSLNRFGKRRDVEFYEVALRYAQDLWLRGLAARALLSVDRALYADLQGDEPILKRWPLPYAAVPWMVMSTPDGTFIGNPRVHYQHLADRVKGDRQAQKKWRAWACWALVRKCSPDLPPDPKHRVVEPSHEAIRNGLTDFGIPDEVEMWESAFSLSS</sequence>
<accession>A0AAQ3LDQ8</accession>
<dbReference type="KEGG" id="puo:RZN69_05560"/>
<name>A0AAQ3LDQ8_9BACT</name>
<protein>
    <submittedName>
        <fullName evidence="1">Uncharacterized protein</fullName>
    </submittedName>
</protein>
<organism evidence="1 2">
    <name type="scientific">Rubellicoccus peritrichatus</name>
    <dbReference type="NCBI Taxonomy" id="3080537"/>
    <lineage>
        <taxon>Bacteria</taxon>
        <taxon>Pseudomonadati</taxon>
        <taxon>Verrucomicrobiota</taxon>
        <taxon>Opitutia</taxon>
        <taxon>Puniceicoccales</taxon>
        <taxon>Cerasicoccaceae</taxon>
        <taxon>Rubellicoccus</taxon>
    </lineage>
</organism>
<dbReference type="AlphaFoldDB" id="A0AAQ3LDQ8"/>
<gene>
    <name evidence="1" type="ORF">RZN69_05560</name>
</gene>
<proteinExistence type="predicted"/>
<keyword evidence="2" id="KW-1185">Reference proteome</keyword>
<dbReference type="RefSeq" id="WP_317835071.1">
    <property type="nucleotide sequence ID" value="NZ_CP136920.1"/>
</dbReference>
<evidence type="ECO:0000313" key="2">
    <source>
        <dbReference type="Proteomes" id="UP001304300"/>
    </source>
</evidence>